<dbReference type="PANTHER" id="PTHR47797:SF5">
    <property type="entry name" value="CELLOBIOSE DEHYDROGENASE CYTOCHROME DOMAIN-CONTAINING PROTEIN"/>
    <property type="match status" value="1"/>
</dbReference>
<dbReference type="InterPro" id="IPR015920">
    <property type="entry name" value="Cellobiose_DH-like_cyt"/>
</dbReference>
<dbReference type="Pfam" id="PF16010">
    <property type="entry name" value="CDH-cyt"/>
    <property type="match status" value="1"/>
</dbReference>
<evidence type="ECO:0000259" key="1">
    <source>
        <dbReference type="Pfam" id="PF16010"/>
    </source>
</evidence>
<organism evidence="2 3">
    <name type="scientific">Lasiosphaeria ovina</name>
    <dbReference type="NCBI Taxonomy" id="92902"/>
    <lineage>
        <taxon>Eukaryota</taxon>
        <taxon>Fungi</taxon>
        <taxon>Dikarya</taxon>
        <taxon>Ascomycota</taxon>
        <taxon>Pezizomycotina</taxon>
        <taxon>Sordariomycetes</taxon>
        <taxon>Sordariomycetidae</taxon>
        <taxon>Sordariales</taxon>
        <taxon>Lasiosphaeriaceae</taxon>
        <taxon>Lasiosphaeria</taxon>
    </lineage>
</organism>
<sequence length="204" mass="22250">MLRSCLSAPRQFEPDSVQLFDSVTGLNYSSYTNDRHITYRVAIPDPLPGNLEYDTVLQVIAPIDVGWAGLAWGGAMTYNPLAIVWANGTNNVVVASRIAYGYYSPPAYPQANYTVLKTGTHINATHWQVTAKCSGCSKWGDDDIGFTELDPQYQVTFGFAYGNNPVDTPSSIESTFGIHDSIGHPVYDLQVAKNTGFTAKVEGL</sequence>
<reference evidence="2" key="1">
    <citation type="journal article" date="2023" name="Mol. Phylogenet. Evol.">
        <title>Genome-scale phylogeny and comparative genomics of the fungal order Sordariales.</title>
        <authorList>
            <person name="Hensen N."/>
            <person name="Bonometti L."/>
            <person name="Westerberg I."/>
            <person name="Brannstrom I.O."/>
            <person name="Guillou S."/>
            <person name="Cros-Aarteil S."/>
            <person name="Calhoun S."/>
            <person name="Haridas S."/>
            <person name="Kuo A."/>
            <person name="Mondo S."/>
            <person name="Pangilinan J."/>
            <person name="Riley R."/>
            <person name="LaButti K."/>
            <person name="Andreopoulos B."/>
            <person name="Lipzen A."/>
            <person name="Chen C."/>
            <person name="Yan M."/>
            <person name="Daum C."/>
            <person name="Ng V."/>
            <person name="Clum A."/>
            <person name="Steindorff A."/>
            <person name="Ohm R.A."/>
            <person name="Martin F."/>
            <person name="Silar P."/>
            <person name="Natvig D.O."/>
            <person name="Lalanne C."/>
            <person name="Gautier V."/>
            <person name="Ament-Velasquez S.L."/>
            <person name="Kruys A."/>
            <person name="Hutchinson M.I."/>
            <person name="Powell A.J."/>
            <person name="Barry K."/>
            <person name="Miller A.N."/>
            <person name="Grigoriev I.V."/>
            <person name="Debuchy R."/>
            <person name="Gladieux P."/>
            <person name="Hiltunen Thoren M."/>
            <person name="Johannesson H."/>
        </authorList>
    </citation>
    <scope>NUCLEOTIDE SEQUENCE</scope>
    <source>
        <strain evidence="2">CBS 958.72</strain>
    </source>
</reference>
<reference evidence="2" key="2">
    <citation type="submission" date="2023-06" db="EMBL/GenBank/DDBJ databases">
        <authorList>
            <consortium name="Lawrence Berkeley National Laboratory"/>
            <person name="Haridas S."/>
            <person name="Hensen N."/>
            <person name="Bonometti L."/>
            <person name="Westerberg I."/>
            <person name="Brannstrom I.O."/>
            <person name="Guillou S."/>
            <person name="Cros-Aarteil S."/>
            <person name="Calhoun S."/>
            <person name="Kuo A."/>
            <person name="Mondo S."/>
            <person name="Pangilinan J."/>
            <person name="Riley R."/>
            <person name="Labutti K."/>
            <person name="Andreopoulos B."/>
            <person name="Lipzen A."/>
            <person name="Chen C."/>
            <person name="Yanf M."/>
            <person name="Daum C."/>
            <person name="Ng V."/>
            <person name="Clum A."/>
            <person name="Steindorff A."/>
            <person name="Ohm R."/>
            <person name="Martin F."/>
            <person name="Silar P."/>
            <person name="Natvig D."/>
            <person name="Lalanne C."/>
            <person name="Gautier V."/>
            <person name="Ament-Velasquez S.L."/>
            <person name="Kruys A."/>
            <person name="Hutchinson M.I."/>
            <person name="Powell A.J."/>
            <person name="Barry K."/>
            <person name="Miller A.N."/>
            <person name="Grigoriev I.V."/>
            <person name="Debuchy R."/>
            <person name="Gladieux P."/>
            <person name="Thoren M.H."/>
            <person name="Johannesson H."/>
        </authorList>
    </citation>
    <scope>NUCLEOTIDE SEQUENCE</scope>
    <source>
        <strain evidence="2">CBS 958.72</strain>
    </source>
</reference>
<protein>
    <recommendedName>
        <fullName evidence="1">Cellobiose dehydrogenase-like cytochrome domain-containing protein</fullName>
    </recommendedName>
</protein>
<dbReference type="SUPFAM" id="SSF49344">
    <property type="entry name" value="CBD9-like"/>
    <property type="match status" value="1"/>
</dbReference>
<dbReference type="AlphaFoldDB" id="A0AAE0N9N6"/>
<gene>
    <name evidence="2" type="ORF">B0T24DRAFT_617383</name>
</gene>
<evidence type="ECO:0000313" key="2">
    <source>
        <dbReference type="EMBL" id="KAK3375927.1"/>
    </source>
</evidence>
<evidence type="ECO:0000313" key="3">
    <source>
        <dbReference type="Proteomes" id="UP001287356"/>
    </source>
</evidence>
<dbReference type="Gene3D" id="2.60.40.1210">
    <property type="entry name" value="Cellobiose dehydrogenase, cytochrome domain"/>
    <property type="match status" value="1"/>
</dbReference>
<name>A0AAE0N9N6_9PEZI</name>
<proteinExistence type="predicted"/>
<accession>A0AAE0N9N6</accession>
<dbReference type="CDD" id="cd09630">
    <property type="entry name" value="CDH_like_cytochrome"/>
    <property type="match status" value="1"/>
</dbReference>
<comment type="caution">
    <text evidence="2">The sequence shown here is derived from an EMBL/GenBank/DDBJ whole genome shotgun (WGS) entry which is preliminary data.</text>
</comment>
<dbReference type="PANTHER" id="PTHR47797">
    <property type="entry name" value="DEHYDROGENASE, PUTATIVE (AFU_ORTHOLOGUE AFUA_8G05805)-RELATED"/>
    <property type="match status" value="1"/>
</dbReference>
<dbReference type="Proteomes" id="UP001287356">
    <property type="component" value="Unassembled WGS sequence"/>
</dbReference>
<dbReference type="EMBL" id="JAULSN010000003">
    <property type="protein sequence ID" value="KAK3375927.1"/>
    <property type="molecule type" value="Genomic_DNA"/>
</dbReference>
<feature type="domain" description="Cellobiose dehydrogenase-like cytochrome" evidence="1">
    <location>
        <begin position="21"/>
        <end position="198"/>
    </location>
</feature>
<keyword evidence="3" id="KW-1185">Reference proteome</keyword>